<dbReference type="InterPro" id="IPR035277">
    <property type="entry name" value="MalF_N"/>
</dbReference>
<dbReference type="GO" id="GO:0015423">
    <property type="term" value="F:ABC-type maltose transporter activity"/>
    <property type="evidence" value="ECO:0007669"/>
    <property type="project" value="TreeGrafter"/>
</dbReference>
<dbReference type="Gene3D" id="1.20.58.370">
    <property type="entry name" value="MalF N-terminal region-like"/>
    <property type="match status" value="1"/>
</dbReference>
<evidence type="ECO:0000256" key="7">
    <source>
        <dbReference type="ARBA" id="ARBA00022989"/>
    </source>
</evidence>
<comment type="function">
    <text evidence="10">Part of the ABC transporter complex MalEFGK involved in maltose/maltodextrin import. Probably responsible for the translocation of the substrate across the membrane.</text>
</comment>
<feature type="transmembrane region" description="Helical" evidence="9">
    <location>
        <begin position="74"/>
        <end position="98"/>
    </location>
</feature>
<evidence type="ECO:0000256" key="3">
    <source>
        <dbReference type="ARBA" id="ARBA00022448"/>
    </source>
</evidence>
<keyword evidence="6 9" id="KW-0812">Transmembrane</keyword>
<reference evidence="12" key="2">
    <citation type="submission" date="2021-09" db="EMBL/GenBank/DDBJ databases">
        <authorList>
            <person name="Gilroy R."/>
        </authorList>
    </citation>
    <scope>NUCLEOTIDE SEQUENCE</scope>
    <source>
        <strain evidence="12">ChiGjej3B3-7470</strain>
    </source>
</reference>
<evidence type="ECO:0000256" key="9">
    <source>
        <dbReference type="RuleBase" id="RU363032"/>
    </source>
</evidence>
<feature type="transmembrane region" description="Helical" evidence="9">
    <location>
        <begin position="494"/>
        <end position="516"/>
    </location>
</feature>
<keyword evidence="8 9" id="KW-0472">Membrane</keyword>
<dbReference type="Pfam" id="PF16296">
    <property type="entry name" value="TM_PBP2_N"/>
    <property type="match status" value="1"/>
</dbReference>
<keyword evidence="3 9" id="KW-0813">Transport</keyword>
<dbReference type="Pfam" id="PF00528">
    <property type="entry name" value="BPD_transp_1"/>
    <property type="match status" value="1"/>
</dbReference>
<evidence type="ECO:0000256" key="8">
    <source>
        <dbReference type="ARBA" id="ARBA00023136"/>
    </source>
</evidence>
<feature type="transmembrane region" description="Helical" evidence="9">
    <location>
        <begin position="427"/>
        <end position="448"/>
    </location>
</feature>
<dbReference type="InterPro" id="IPR032550">
    <property type="entry name" value="TM_PBP2_N"/>
</dbReference>
<dbReference type="Gene3D" id="3.10.650.10">
    <property type="entry name" value="MalF N-terminal region-like"/>
    <property type="match status" value="1"/>
</dbReference>
<evidence type="ECO:0000256" key="1">
    <source>
        <dbReference type="ARBA" id="ARBA00004651"/>
    </source>
</evidence>
<dbReference type="AlphaFoldDB" id="A0A921EQK8"/>
<feature type="transmembrane region" description="Helical" evidence="9">
    <location>
        <begin position="294"/>
        <end position="317"/>
    </location>
</feature>
<dbReference type="GO" id="GO:0042956">
    <property type="term" value="P:maltodextrin transmembrane transport"/>
    <property type="evidence" value="ECO:0007669"/>
    <property type="project" value="TreeGrafter"/>
</dbReference>
<evidence type="ECO:0000259" key="11">
    <source>
        <dbReference type="PROSITE" id="PS50928"/>
    </source>
</evidence>
<reference evidence="12" key="1">
    <citation type="journal article" date="2021" name="PeerJ">
        <title>Extensive microbial diversity within the chicken gut microbiome revealed by metagenomics and culture.</title>
        <authorList>
            <person name="Gilroy R."/>
            <person name="Ravi A."/>
            <person name="Getino M."/>
            <person name="Pursley I."/>
            <person name="Horton D.L."/>
            <person name="Alikhan N.F."/>
            <person name="Baker D."/>
            <person name="Gharbi K."/>
            <person name="Hall N."/>
            <person name="Watson M."/>
            <person name="Adriaenssens E.M."/>
            <person name="Foster-Nyarko E."/>
            <person name="Jarju S."/>
            <person name="Secka A."/>
            <person name="Antonio M."/>
            <person name="Oren A."/>
            <person name="Chaudhuri R.R."/>
            <person name="La Ragione R."/>
            <person name="Hildebrand F."/>
            <person name="Pallen M.J."/>
        </authorList>
    </citation>
    <scope>NUCLEOTIDE SEQUENCE</scope>
    <source>
        <strain evidence="12">ChiGjej3B3-7470</strain>
    </source>
</reference>
<proteinExistence type="inferred from homology"/>
<dbReference type="InterPro" id="IPR000515">
    <property type="entry name" value="MetI-like"/>
</dbReference>
<comment type="similarity">
    <text evidence="2 10">Belongs to the binding-protein-dependent transport system permease family. MalFG subfamily.</text>
</comment>
<evidence type="ECO:0000256" key="5">
    <source>
        <dbReference type="ARBA" id="ARBA00022597"/>
    </source>
</evidence>
<keyword evidence="7 9" id="KW-1133">Transmembrane helix</keyword>
<comment type="subcellular location">
    <subcellularLocation>
        <location evidence="1 9">Cell membrane</location>
        <topology evidence="1 9">Multi-pass membrane protein</topology>
    </subcellularLocation>
</comment>
<protein>
    <recommendedName>
        <fullName evidence="10">Maltose/maltodextrin transport system permease protein</fullName>
    </recommendedName>
</protein>
<keyword evidence="4 10" id="KW-1003">Cell membrane</keyword>
<dbReference type="PANTHER" id="PTHR47314">
    <property type="entry name" value="MALTOSE/MALTODEXTRIN TRANSPORT SYSTEM PERMEASE PROTEIN MALF"/>
    <property type="match status" value="1"/>
</dbReference>
<evidence type="ECO:0000313" key="13">
    <source>
        <dbReference type="Proteomes" id="UP000712713"/>
    </source>
</evidence>
<sequence>MADNSAGSHARSWNGSIGGFVVKLLLMAVINAVGIMAILSAYFANSWVILAALVVLLLAANYIYFARRALPLKYLYPGLVFLFVFQVFTMGYTAYVAFTNYGTGHAGSMQQAVDAALIQGERPVEGAGTYPLAVVRQGDQIGFAINDGGEVKVGTEDQPMAVIEGAEVTEDGPPTAVPDWEIVPRAELYQDQAFADQVLGLRVSMSEDADDGSVRTREGTRGTPYRSSLTWDEGSQTLTNTDTGVVYSATDRGNFAGDDGSILPTGWYVNVGFDNFSRAFTDGAMAKPLLQVTLWTFAFAILSVLISFGVGLGFAILFNDERIRGRKIIRTLLILPYAFPAFMSALLWRGMLNPEFGVINEWFFGGAGIGWLTSEWLARAAALFVNVWLSYPYWFLVCTGALQSLPGDVLEAATLDGAGRFQRFKSVVLPLLLVSTAPLAISSFAFSFNNFTIIYMLTEGGPFFPGNANRLGATDLLISAIYKISGVSGGVADYGLASALSIIVFIVIGAISAVAFRQTRKLEEF</sequence>
<organism evidence="12 13">
    <name type="scientific">Tessaracoccus flavescens</name>
    <dbReference type="NCBI Taxonomy" id="399497"/>
    <lineage>
        <taxon>Bacteria</taxon>
        <taxon>Bacillati</taxon>
        <taxon>Actinomycetota</taxon>
        <taxon>Actinomycetes</taxon>
        <taxon>Propionibacteriales</taxon>
        <taxon>Propionibacteriaceae</taxon>
        <taxon>Tessaracoccus</taxon>
    </lineage>
</organism>
<dbReference type="SUPFAM" id="SSF161098">
    <property type="entry name" value="MetI-like"/>
    <property type="match status" value="1"/>
</dbReference>
<dbReference type="SUPFAM" id="SSF160964">
    <property type="entry name" value="MalF N-terminal region-like"/>
    <property type="match status" value="1"/>
</dbReference>
<feature type="transmembrane region" description="Helical" evidence="9">
    <location>
        <begin position="376"/>
        <end position="396"/>
    </location>
</feature>
<dbReference type="Gene3D" id="1.10.3720.10">
    <property type="entry name" value="MetI-like"/>
    <property type="match status" value="1"/>
</dbReference>
<feature type="transmembrane region" description="Helical" evidence="9">
    <location>
        <begin position="329"/>
        <end position="348"/>
    </location>
</feature>
<name>A0A921EQK8_9ACTN</name>
<dbReference type="GO" id="GO:1990060">
    <property type="term" value="C:maltose transport complex"/>
    <property type="evidence" value="ECO:0007669"/>
    <property type="project" value="TreeGrafter"/>
</dbReference>
<dbReference type="Proteomes" id="UP000712713">
    <property type="component" value="Unassembled WGS sequence"/>
</dbReference>
<evidence type="ECO:0000256" key="6">
    <source>
        <dbReference type="ARBA" id="ARBA00022692"/>
    </source>
</evidence>
<feature type="transmembrane region" description="Helical" evidence="9">
    <location>
        <begin position="47"/>
        <end position="65"/>
    </location>
</feature>
<dbReference type="InterPro" id="IPR035906">
    <property type="entry name" value="MetI-like_sf"/>
</dbReference>
<dbReference type="PROSITE" id="PS50928">
    <property type="entry name" value="ABC_TM1"/>
    <property type="match status" value="1"/>
</dbReference>
<keyword evidence="5 10" id="KW-0762">Sugar transport</keyword>
<feature type="domain" description="ABC transmembrane type-1" evidence="11">
    <location>
        <begin position="293"/>
        <end position="515"/>
    </location>
</feature>
<dbReference type="PANTHER" id="PTHR47314:SF1">
    <property type="entry name" value="MALTOSE_MALTODEXTRIN TRANSPORT SYSTEM PERMEASE PROTEIN MALF"/>
    <property type="match status" value="1"/>
</dbReference>
<evidence type="ECO:0000313" key="12">
    <source>
        <dbReference type="EMBL" id="HJE51956.1"/>
    </source>
</evidence>
<comment type="caution">
    <text evidence="12">The sequence shown here is derived from an EMBL/GenBank/DDBJ whole genome shotgun (WGS) entry which is preliminary data.</text>
</comment>
<dbReference type="CDD" id="cd06261">
    <property type="entry name" value="TM_PBP2"/>
    <property type="match status" value="1"/>
</dbReference>
<gene>
    <name evidence="12" type="ORF">K8V15_08270</name>
</gene>
<evidence type="ECO:0000256" key="2">
    <source>
        <dbReference type="ARBA" id="ARBA00009047"/>
    </source>
</evidence>
<evidence type="ECO:0000256" key="4">
    <source>
        <dbReference type="ARBA" id="ARBA00022475"/>
    </source>
</evidence>
<accession>A0A921EQK8</accession>
<feature type="transmembrane region" description="Helical" evidence="9">
    <location>
        <begin position="20"/>
        <end position="41"/>
    </location>
</feature>
<dbReference type="EMBL" id="DYZF01000207">
    <property type="protein sequence ID" value="HJE51956.1"/>
    <property type="molecule type" value="Genomic_DNA"/>
</dbReference>
<evidence type="ECO:0000256" key="10">
    <source>
        <dbReference type="RuleBase" id="RU367050"/>
    </source>
</evidence>